<dbReference type="SUPFAM" id="SSF56801">
    <property type="entry name" value="Acetyl-CoA synthetase-like"/>
    <property type="match status" value="1"/>
</dbReference>
<proteinExistence type="predicted"/>
<dbReference type="RefSeq" id="WP_254416897.1">
    <property type="nucleotide sequence ID" value="NZ_BAAAJB010000074.1"/>
</dbReference>
<keyword evidence="4" id="KW-1185">Reference proteome</keyword>
<accession>A0ABY5D2H8</accession>
<dbReference type="InterPro" id="IPR042099">
    <property type="entry name" value="ANL_N_sf"/>
</dbReference>
<dbReference type="Gene3D" id="3.30.300.30">
    <property type="match status" value="1"/>
</dbReference>
<dbReference type="InterPro" id="IPR000873">
    <property type="entry name" value="AMP-dep_synth/lig_dom"/>
</dbReference>
<evidence type="ECO:0000259" key="2">
    <source>
        <dbReference type="Pfam" id="PF13193"/>
    </source>
</evidence>
<dbReference type="PANTHER" id="PTHR43767:SF7">
    <property type="entry name" value="MEDIUM_LONG-CHAIN-FATTY-ACID--COA LIGASE FADD8"/>
    <property type="match status" value="1"/>
</dbReference>
<dbReference type="InterPro" id="IPR050237">
    <property type="entry name" value="ATP-dep_AMP-bd_enzyme"/>
</dbReference>
<protein>
    <submittedName>
        <fullName evidence="3">Acyl-CoA synthetase</fullName>
    </submittedName>
</protein>
<dbReference type="PROSITE" id="PS00455">
    <property type="entry name" value="AMP_BINDING"/>
    <property type="match status" value="1"/>
</dbReference>
<feature type="domain" description="AMP-dependent synthetase/ligase" evidence="1">
    <location>
        <begin position="7"/>
        <end position="372"/>
    </location>
</feature>
<dbReference type="EMBL" id="CP099837">
    <property type="protein sequence ID" value="USY17321.1"/>
    <property type="molecule type" value="Genomic_DNA"/>
</dbReference>
<gene>
    <name evidence="3" type="ORF">NE857_18390</name>
</gene>
<dbReference type="InterPro" id="IPR020845">
    <property type="entry name" value="AMP-binding_CS"/>
</dbReference>
<name>A0ABY5D2H8_9ACTN</name>
<organism evidence="3 4">
    <name type="scientific">Nocardiopsis exhalans</name>
    <dbReference type="NCBI Taxonomy" id="163604"/>
    <lineage>
        <taxon>Bacteria</taxon>
        <taxon>Bacillati</taxon>
        <taxon>Actinomycetota</taxon>
        <taxon>Actinomycetes</taxon>
        <taxon>Streptosporangiales</taxon>
        <taxon>Nocardiopsidaceae</taxon>
        <taxon>Nocardiopsis</taxon>
    </lineage>
</organism>
<evidence type="ECO:0000313" key="3">
    <source>
        <dbReference type="EMBL" id="USY17321.1"/>
    </source>
</evidence>
<sequence length="528" mass="57892">MHPGVHAVHSPAKPAAVQAETGEVLTYATLADNSRRLARYLHDQGLRPDDHLALLTDNTLRAFEVHWAALRSGLHITAVNRHLTPDEISYIVDDCGAKALVVSARLKDLVERLGVPGVAVRLAYGVRSGPGRPDGGRPDRDLPEAYTPYAAALAEASDKPLPDLPRGTDMLYSSGTTGRPKGIHKELPGVAVDEIPTMVASIVALNDFDRDTVYLSPAPIYHAAPLRFAEAVHSLGGTVVLMERFDAEGALAAIERYRVTHSQWVPTMFVRMLKLDPQVRERYDLSSQRFAVHAAAPCPVDVKRAMIDWWGPVVNEYYSSTEANGLTFIGSQEWLERPGSVGRALLGTVHVCDELGAELSAGKVGIVYFARDEATFSYHNDPAKTARAQHPDRPNWTTTGDMGYLDEDGYLFLTDRTDFMVISGGVNIYPQEIEGSLALHPRVLDVAVIGVPDPEMGESVKAVVQTPDGVVGDDELADELQAHLRERIAGYKVPRSFDFVDELPRTPSGKLLKHQLRRRYVKPDAAPR</sequence>
<dbReference type="Pfam" id="PF00501">
    <property type="entry name" value="AMP-binding"/>
    <property type="match status" value="1"/>
</dbReference>
<dbReference type="Gene3D" id="3.40.50.12780">
    <property type="entry name" value="N-terminal domain of ligase-like"/>
    <property type="match status" value="1"/>
</dbReference>
<evidence type="ECO:0000259" key="1">
    <source>
        <dbReference type="Pfam" id="PF00501"/>
    </source>
</evidence>
<dbReference type="Pfam" id="PF13193">
    <property type="entry name" value="AMP-binding_C"/>
    <property type="match status" value="1"/>
</dbReference>
<feature type="domain" description="AMP-binding enzyme C-terminal" evidence="2">
    <location>
        <begin position="432"/>
        <end position="510"/>
    </location>
</feature>
<dbReference type="InterPro" id="IPR045851">
    <property type="entry name" value="AMP-bd_C_sf"/>
</dbReference>
<reference evidence="3" key="1">
    <citation type="submission" date="2022-06" db="EMBL/GenBank/DDBJ databases">
        <authorList>
            <person name="Ping M."/>
        </authorList>
    </citation>
    <scope>NUCLEOTIDE SEQUENCE</scope>
    <source>
        <strain evidence="3">JCM11759T</strain>
    </source>
</reference>
<evidence type="ECO:0000313" key="4">
    <source>
        <dbReference type="Proteomes" id="UP001055940"/>
    </source>
</evidence>
<dbReference type="PANTHER" id="PTHR43767">
    <property type="entry name" value="LONG-CHAIN-FATTY-ACID--COA LIGASE"/>
    <property type="match status" value="1"/>
</dbReference>
<dbReference type="Proteomes" id="UP001055940">
    <property type="component" value="Chromosome"/>
</dbReference>
<dbReference type="InterPro" id="IPR025110">
    <property type="entry name" value="AMP-bd_C"/>
</dbReference>